<accession>A0ABN2LKK7</accession>
<evidence type="ECO:0008006" key="4">
    <source>
        <dbReference type="Google" id="ProtNLM"/>
    </source>
</evidence>
<comment type="caution">
    <text evidence="2">The sequence shown here is derived from an EMBL/GenBank/DDBJ whole genome shotgun (WGS) entry which is preliminary data.</text>
</comment>
<name>A0ABN2LKK7_9MICO</name>
<dbReference type="Pfam" id="PF02452">
    <property type="entry name" value="PemK_toxin"/>
    <property type="match status" value="1"/>
</dbReference>
<proteinExistence type="predicted"/>
<dbReference type="SUPFAM" id="SSF50118">
    <property type="entry name" value="Cell growth inhibitor/plasmid maintenance toxic component"/>
    <property type="match status" value="1"/>
</dbReference>
<sequence>MSSGGGGGLLRAILDALIEALRRGLQSRSDPAGKRTTAGPRTGSSGAGTEASPGQTGDGATRDLGAAEIRRLRPSYAPAVDGTPDPGEVIWTWVPYAEHDGRGKDRPVLIIARIDATTVAGCYLSTKQHRGFISVGTGGWDGQGRESFLSPERVLRISDSGMRREGHVLDRARFERVVAELSRELGIGR</sequence>
<evidence type="ECO:0000256" key="1">
    <source>
        <dbReference type="SAM" id="MobiDB-lite"/>
    </source>
</evidence>
<organism evidence="2 3">
    <name type="scientific">Leucobacter iarius</name>
    <dbReference type="NCBI Taxonomy" id="333963"/>
    <lineage>
        <taxon>Bacteria</taxon>
        <taxon>Bacillati</taxon>
        <taxon>Actinomycetota</taxon>
        <taxon>Actinomycetes</taxon>
        <taxon>Micrococcales</taxon>
        <taxon>Microbacteriaceae</taxon>
        <taxon>Leucobacter</taxon>
    </lineage>
</organism>
<protein>
    <recommendedName>
        <fullName evidence="4">PemK-like, MazF-like toxin of type II toxin-antitoxin system</fullName>
    </recommendedName>
</protein>
<keyword evidence="3" id="KW-1185">Reference proteome</keyword>
<evidence type="ECO:0000313" key="3">
    <source>
        <dbReference type="Proteomes" id="UP001500851"/>
    </source>
</evidence>
<dbReference type="EMBL" id="BAAAOB010000002">
    <property type="protein sequence ID" value="GAA1791951.1"/>
    <property type="molecule type" value="Genomic_DNA"/>
</dbReference>
<feature type="region of interest" description="Disordered" evidence="1">
    <location>
        <begin position="25"/>
        <end position="61"/>
    </location>
</feature>
<dbReference type="RefSeq" id="WP_344032090.1">
    <property type="nucleotide sequence ID" value="NZ_BAAAOB010000002.1"/>
</dbReference>
<evidence type="ECO:0000313" key="2">
    <source>
        <dbReference type="EMBL" id="GAA1791951.1"/>
    </source>
</evidence>
<dbReference type="Proteomes" id="UP001500851">
    <property type="component" value="Unassembled WGS sequence"/>
</dbReference>
<gene>
    <name evidence="2" type="ORF">GCM10009768_21140</name>
</gene>
<reference evidence="2 3" key="1">
    <citation type="journal article" date="2019" name="Int. J. Syst. Evol. Microbiol.">
        <title>The Global Catalogue of Microorganisms (GCM) 10K type strain sequencing project: providing services to taxonomists for standard genome sequencing and annotation.</title>
        <authorList>
            <consortium name="The Broad Institute Genomics Platform"/>
            <consortium name="The Broad Institute Genome Sequencing Center for Infectious Disease"/>
            <person name="Wu L."/>
            <person name="Ma J."/>
        </authorList>
    </citation>
    <scope>NUCLEOTIDE SEQUENCE [LARGE SCALE GENOMIC DNA]</scope>
    <source>
        <strain evidence="2 3">JCM 14736</strain>
    </source>
</reference>
<dbReference type="InterPro" id="IPR003477">
    <property type="entry name" value="PemK-like"/>
</dbReference>